<reference evidence="2 3" key="1">
    <citation type="journal article" date="2019" name="Commun. Biol.">
        <title>The bagworm genome reveals a unique fibroin gene that provides high tensile strength.</title>
        <authorList>
            <person name="Kono N."/>
            <person name="Nakamura H."/>
            <person name="Ohtoshi R."/>
            <person name="Tomita M."/>
            <person name="Numata K."/>
            <person name="Arakawa K."/>
        </authorList>
    </citation>
    <scope>NUCLEOTIDE SEQUENCE [LARGE SCALE GENOMIC DNA]</scope>
</reference>
<dbReference type="AlphaFoldDB" id="A0A4C1XL23"/>
<evidence type="ECO:0000313" key="2">
    <source>
        <dbReference type="EMBL" id="GBP63843.1"/>
    </source>
</evidence>
<feature type="compositionally biased region" description="Polar residues" evidence="1">
    <location>
        <begin position="137"/>
        <end position="146"/>
    </location>
</feature>
<feature type="region of interest" description="Disordered" evidence="1">
    <location>
        <begin position="13"/>
        <end position="45"/>
    </location>
</feature>
<dbReference type="Proteomes" id="UP000299102">
    <property type="component" value="Unassembled WGS sequence"/>
</dbReference>
<comment type="caution">
    <text evidence="2">The sequence shown here is derived from an EMBL/GenBank/DDBJ whole genome shotgun (WGS) entry which is preliminary data.</text>
</comment>
<protein>
    <submittedName>
        <fullName evidence="2">Uncharacterized protein</fullName>
    </submittedName>
</protein>
<gene>
    <name evidence="2" type="ORF">EVAR_48102_1</name>
</gene>
<name>A0A4C1XL23_EUMVA</name>
<dbReference type="EMBL" id="BGZK01000881">
    <property type="protein sequence ID" value="GBP63843.1"/>
    <property type="molecule type" value="Genomic_DNA"/>
</dbReference>
<keyword evidence="3" id="KW-1185">Reference proteome</keyword>
<sequence>MFHLHAHIFSRVRTNGNRGRSQAVSNGKAEKNRDPARGPNHTRAQKCGQDTLIWSGTCHNCPGAARVSGRTEPAQLSVKHGFRADYSGRPLTGPDTGHTIQEQNSILRSCTPSCGGGPLELSDEPAPPAPPRDRQSSHVSNPNEPC</sequence>
<feature type="compositionally biased region" description="Polar residues" evidence="1">
    <location>
        <begin position="13"/>
        <end position="25"/>
    </location>
</feature>
<organism evidence="2 3">
    <name type="scientific">Eumeta variegata</name>
    <name type="common">Bagworm moth</name>
    <name type="synonym">Eumeta japonica</name>
    <dbReference type="NCBI Taxonomy" id="151549"/>
    <lineage>
        <taxon>Eukaryota</taxon>
        <taxon>Metazoa</taxon>
        <taxon>Ecdysozoa</taxon>
        <taxon>Arthropoda</taxon>
        <taxon>Hexapoda</taxon>
        <taxon>Insecta</taxon>
        <taxon>Pterygota</taxon>
        <taxon>Neoptera</taxon>
        <taxon>Endopterygota</taxon>
        <taxon>Lepidoptera</taxon>
        <taxon>Glossata</taxon>
        <taxon>Ditrysia</taxon>
        <taxon>Tineoidea</taxon>
        <taxon>Psychidae</taxon>
        <taxon>Oiketicinae</taxon>
        <taxon>Eumeta</taxon>
    </lineage>
</organism>
<proteinExistence type="predicted"/>
<evidence type="ECO:0000313" key="3">
    <source>
        <dbReference type="Proteomes" id="UP000299102"/>
    </source>
</evidence>
<evidence type="ECO:0000256" key="1">
    <source>
        <dbReference type="SAM" id="MobiDB-lite"/>
    </source>
</evidence>
<feature type="region of interest" description="Disordered" evidence="1">
    <location>
        <begin position="108"/>
        <end position="146"/>
    </location>
</feature>
<accession>A0A4C1XL23</accession>